<feature type="domain" description="Histidine kinase" evidence="9">
    <location>
        <begin position="386"/>
        <end position="607"/>
    </location>
</feature>
<dbReference type="SUPFAM" id="SSF47384">
    <property type="entry name" value="Homodimeric domain of signal transducing histidine kinase"/>
    <property type="match status" value="1"/>
</dbReference>
<dbReference type="Pfam" id="PF00072">
    <property type="entry name" value="Response_reg"/>
    <property type="match status" value="1"/>
</dbReference>
<sequence length="871" mass="95082">MAVDCDQRRGTVTEDSSPPEGKAPRWLLGVVLLPLVLLGLGLLSVNAYQISLRLDDARVSQSDNTSWLFAQLEVEELKARVALNRAIRFPDDPASVPNLRQAFDIYLSRLKVIDGYLRQSEALAPMRQDDKWRKIVRDSADLTRQIDVPDPLLRASLTRIEPMADRLAQSMRPFVVEALSQIVTANTQRRSELGALMIRSAVLAMVLIVILLGVSAIMMLLSQQLYNQRRAEWRTRSTLEKTLAASLDGVIVARPDGNVLRANPAAESLFGLPRHQIVGTDLKSLLPMARSIRDDGGEDAELPDPVGQMLRGELPPGRIALETRRPDGTPVMLELSVAQDRESDGAPVLFAFLRDISDLVRAERDLRGAHDAAVDAAEAKSRFLAVMSHEMRTPLNGVIAALDLLHQTTSLTPVQGRYLGIAESGAQSALDQINNVLELTRLDAEALRSEEMTFDLNSVIEDLAEQMGPLALRSGNRIELDLPPEALAQVLGPRRIFVQTLRNLLGNATKFTRDGTIRIVLRVQVTDTARLLRVEVHDTGIGIAADKLGRIFDLFETLDGGYDRRVEGTGLGLGIARRSVELMQGEIGVTSREGTGSTFWFTARMKAPRRTVITPAAAAGPDATDLPALHVLLVEDHPTNRAVARAMLEHLGQRVTEADSGEAALQAVREDEFDLVLTDVSMPGMDGLSMVKQMRAKGVTSRIVAVTAHALPEDLRRIRSAGLTDILVKPITIARLTEILRAGPGRDDTGTGSRSFDPRIAMELRSLLTPEACRAALAQLDAEAEQLFSALETPPASRTPLAEAAHRFSGACALLGAQRICTHLTEAEAAIRADARLGVHLARLTTEWSRLRPQLVSALLAETDQKTDNPS</sequence>
<dbReference type="Gene3D" id="3.30.565.10">
    <property type="entry name" value="Histidine kinase-like ATPase, C-terminal domain"/>
    <property type="match status" value="1"/>
</dbReference>
<comment type="caution">
    <text evidence="12">The sequence shown here is derived from an EMBL/GenBank/DDBJ whole genome shotgun (WGS) entry which is preliminary data.</text>
</comment>
<evidence type="ECO:0000256" key="2">
    <source>
        <dbReference type="ARBA" id="ARBA00012438"/>
    </source>
</evidence>
<dbReference type="SMART" id="SM00387">
    <property type="entry name" value="HATPase_c"/>
    <property type="match status" value="1"/>
</dbReference>
<dbReference type="CDD" id="cd00082">
    <property type="entry name" value="HisKA"/>
    <property type="match status" value="1"/>
</dbReference>
<evidence type="ECO:0000256" key="3">
    <source>
        <dbReference type="ARBA" id="ARBA00022553"/>
    </source>
</evidence>
<dbReference type="InterPro" id="IPR005467">
    <property type="entry name" value="His_kinase_dom"/>
</dbReference>
<dbReference type="InterPro" id="IPR000014">
    <property type="entry name" value="PAS"/>
</dbReference>
<dbReference type="SUPFAM" id="SSF55785">
    <property type="entry name" value="PYP-like sensor domain (PAS domain)"/>
    <property type="match status" value="1"/>
</dbReference>
<dbReference type="EMBL" id="QXXQ01000003">
    <property type="protein sequence ID" value="RID92493.1"/>
    <property type="molecule type" value="Genomic_DNA"/>
</dbReference>
<dbReference type="SMART" id="SM00388">
    <property type="entry name" value="HisKA"/>
    <property type="match status" value="1"/>
</dbReference>
<dbReference type="PANTHER" id="PTHR43047:SF64">
    <property type="entry name" value="HISTIDINE KINASE CONTAINING CHEY-HOMOLOGOUS RECEIVER DOMAIN AND PAS DOMAIN-RELATED"/>
    <property type="match status" value="1"/>
</dbReference>
<dbReference type="PANTHER" id="PTHR43047">
    <property type="entry name" value="TWO-COMPONENT HISTIDINE PROTEIN KINASE"/>
    <property type="match status" value="1"/>
</dbReference>
<evidence type="ECO:0000259" key="9">
    <source>
        <dbReference type="PROSITE" id="PS50109"/>
    </source>
</evidence>
<name>A0A398BYW0_9RHOB</name>
<keyword evidence="8" id="KW-0472">Membrane</keyword>
<feature type="transmembrane region" description="Helical" evidence="8">
    <location>
        <begin position="26"/>
        <end position="48"/>
    </location>
</feature>
<protein>
    <recommendedName>
        <fullName evidence="2">histidine kinase</fullName>
        <ecNumber evidence="2">2.7.13.3</ecNumber>
    </recommendedName>
</protein>
<feature type="compositionally biased region" description="Basic and acidic residues" evidence="7">
    <location>
        <begin position="1"/>
        <end position="12"/>
    </location>
</feature>
<evidence type="ECO:0000256" key="8">
    <source>
        <dbReference type="SAM" id="Phobius"/>
    </source>
</evidence>
<dbReference type="SUPFAM" id="SSF52172">
    <property type="entry name" value="CheY-like"/>
    <property type="match status" value="1"/>
</dbReference>
<evidence type="ECO:0000256" key="7">
    <source>
        <dbReference type="SAM" id="MobiDB-lite"/>
    </source>
</evidence>
<dbReference type="NCBIfam" id="TIGR00229">
    <property type="entry name" value="sensory_box"/>
    <property type="match status" value="1"/>
</dbReference>
<dbReference type="InterPro" id="IPR004358">
    <property type="entry name" value="Sig_transdc_His_kin-like_C"/>
</dbReference>
<feature type="transmembrane region" description="Helical" evidence="8">
    <location>
        <begin position="196"/>
        <end position="221"/>
    </location>
</feature>
<keyword evidence="3 6" id="KW-0597">Phosphoprotein</keyword>
<dbReference type="Gene3D" id="3.40.50.2300">
    <property type="match status" value="1"/>
</dbReference>
<dbReference type="CDD" id="cd00130">
    <property type="entry name" value="PAS"/>
    <property type="match status" value="1"/>
</dbReference>
<dbReference type="Pfam" id="PF00512">
    <property type="entry name" value="HisKA"/>
    <property type="match status" value="1"/>
</dbReference>
<dbReference type="PRINTS" id="PR00344">
    <property type="entry name" value="BCTRLSENSOR"/>
</dbReference>
<proteinExistence type="predicted"/>
<evidence type="ECO:0000259" key="11">
    <source>
        <dbReference type="PROSITE" id="PS50112"/>
    </source>
</evidence>
<comment type="catalytic activity">
    <reaction evidence="1">
        <text>ATP + protein L-histidine = ADP + protein N-phospho-L-histidine.</text>
        <dbReference type="EC" id="2.7.13.3"/>
    </reaction>
</comment>
<dbReference type="RefSeq" id="WP_119134170.1">
    <property type="nucleotide sequence ID" value="NZ_QXXQ01000003.1"/>
</dbReference>
<dbReference type="InterPro" id="IPR011006">
    <property type="entry name" value="CheY-like_superfamily"/>
</dbReference>
<dbReference type="OrthoDB" id="9801651at2"/>
<feature type="domain" description="PAS" evidence="11">
    <location>
        <begin position="235"/>
        <end position="282"/>
    </location>
</feature>
<dbReference type="InterPro" id="IPR035965">
    <property type="entry name" value="PAS-like_dom_sf"/>
</dbReference>
<dbReference type="InterPro" id="IPR001789">
    <property type="entry name" value="Sig_transdc_resp-reg_receiver"/>
</dbReference>
<dbReference type="InterPro" id="IPR003594">
    <property type="entry name" value="HATPase_dom"/>
</dbReference>
<organism evidence="12 13">
    <name type="scientific">Gemmobacter lutimaris</name>
    <dbReference type="NCBI Taxonomy" id="2306023"/>
    <lineage>
        <taxon>Bacteria</taxon>
        <taxon>Pseudomonadati</taxon>
        <taxon>Pseudomonadota</taxon>
        <taxon>Alphaproteobacteria</taxon>
        <taxon>Rhodobacterales</taxon>
        <taxon>Paracoccaceae</taxon>
        <taxon>Gemmobacter</taxon>
    </lineage>
</organism>
<dbReference type="InterPro" id="IPR003661">
    <property type="entry name" value="HisK_dim/P_dom"/>
</dbReference>
<dbReference type="EC" id="2.7.13.3" evidence="2"/>
<dbReference type="Proteomes" id="UP000266649">
    <property type="component" value="Unassembled WGS sequence"/>
</dbReference>
<gene>
    <name evidence="12" type="ORF">D2N39_07565</name>
</gene>
<dbReference type="Gene3D" id="1.20.120.160">
    <property type="entry name" value="HPT domain"/>
    <property type="match status" value="1"/>
</dbReference>
<evidence type="ECO:0000313" key="13">
    <source>
        <dbReference type="Proteomes" id="UP000266649"/>
    </source>
</evidence>
<keyword evidence="8" id="KW-1133">Transmembrane helix</keyword>
<dbReference type="SMART" id="SM00448">
    <property type="entry name" value="REC"/>
    <property type="match status" value="1"/>
</dbReference>
<reference evidence="12 13" key="1">
    <citation type="submission" date="2018-09" db="EMBL/GenBank/DDBJ databases">
        <title>Gemmobacter lutimaris sp. nov., a marine bacterium isolated from tidal flat.</title>
        <authorList>
            <person name="Lee D.W."/>
            <person name="Yoo Y."/>
            <person name="Kim J.-J."/>
            <person name="Kim B.S."/>
        </authorList>
    </citation>
    <scope>NUCLEOTIDE SEQUENCE [LARGE SCALE GENOMIC DNA]</scope>
    <source>
        <strain evidence="12 13">YJ-T1-11</strain>
    </source>
</reference>
<evidence type="ECO:0000256" key="4">
    <source>
        <dbReference type="ARBA" id="ARBA00022679"/>
    </source>
</evidence>
<dbReference type="SUPFAM" id="SSF47226">
    <property type="entry name" value="Histidine-containing phosphotransfer domain, HPT domain"/>
    <property type="match status" value="1"/>
</dbReference>
<dbReference type="Gene3D" id="3.30.450.20">
    <property type="entry name" value="PAS domain"/>
    <property type="match status" value="1"/>
</dbReference>
<dbReference type="Pfam" id="PF02518">
    <property type="entry name" value="HATPase_c"/>
    <property type="match status" value="1"/>
</dbReference>
<dbReference type="InterPro" id="IPR036641">
    <property type="entry name" value="HPT_dom_sf"/>
</dbReference>
<dbReference type="Gene3D" id="1.10.287.130">
    <property type="match status" value="1"/>
</dbReference>
<evidence type="ECO:0000256" key="6">
    <source>
        <dbReference type="PROSITE-ProRule" id="PRU00169"/>
    </source>
</evidence>
<evidence type="ECO:0000313" key="12">
    <source>
        <dbReference type="EMBL" id="RID92493.1"/>
    </source>
</evidence>
<feature type="domain" description="Response regulatory" evidence="10">
    <location>
        <begin position="630"/>
        <end position="744"/>
    </location>
</feature>
<feature type="modified residue" description="4-aspartylphosphate" evidence="6">
    <location>
        <position position="679"/>
    </location>
</feature>
<dbReference type="PROSITE" id="PS50112">
    <property type="entry name" value="PAS"/>
    <property type="match status" value="1"/>
</dbReference>
<dbReference type="InterPro" id="IPR036890">
    <property type="entry name" value="HATPase_C_sf"/>
</dbReference>
<feature type="region of interest" description="Disordered" evidence="7">
    <location>
        <begin position="1"/>
        <end position="20"/>
    </location>
</feature>
<dbReference type="PROSITE" id="PS50110">
    <property type="entry name" value="RESPONSE_REGULATORY"/>
    <property type="match status" value="1"/>
</dbReference>
<dbReference type="AlphaFoldDB" id="A0A398BYW0"/>
<evidence type="ECO:0000256" key="5">
    <source>
        <dbReference type="ARBA" id="ARBA00022777"/>
    </source>
</evidence>
<dbReference type="SUPFAM" id="SSF55874">
    <property type="entry name" value="ATPase domain of HSP90 chaperone/DNA topoisomerase II/histidine kinase"/>
    <property type="match status" value="1"/>
</dbReference>
<dbReference type="GO" id="GO:0000155">
    <property type="term" value="F:phosphorelay sensor kinase activity"/>
    <property type="evidence" value="ECO:0007669"/>
    <property type="project" value="InterPro"/>
</dbReference>
<accession>A0A398BYW0</accession>
<dbReference type="Pfam" id="PF13426">
    <property type="entry name" value="PAS_9"/>
    <property type="match status" value="1"/>
</dbReference>
<keyword evidence="5" id="KW-0418">Kinase</keyword>
<dbReference type="CDD" id="cd17546">
    <property type="entry name" value="REC_hyHK_CKI1_RcsC-like"/>
    <property type="match status" value="1"/>
</dbReference>
<evidence type="ECO:0000256" key="1">
    <source>
        <dbReference type="ARBA" id="ARBA00000085"/>
    </source>
</evidence>
<dbReference type="PROSITE" id="PS50109">
    <property type="entry name" value="HIS_KIN"/>
    <property type="match status" value="1"/>
</dbReference>
<dbReference type="InterPro" id="IPR036097">
    <property type="entry name" value="HisK_dim/P_sf"/>
</dbReference>
<evidence type="ECO:0000259" key="10">
    <source>
        <dbReference type="PROSITE" id="PS50110"/>
    </source>
</evidence>
<dbReference type="SMART" id="SM00091">
    <property type="entry name" value="PAS"/>
    <property type="match status" value="1"/>
</dbReference>
<keyword evidence="4" id="KW-0808">Transferase</keyword>
<keyword evidence="8" id="KW-0812">Transmembrane</keyword>
<keyword evidence="13" id="KW-1185">Reference proteome</keyword>
<dbReference type="CDD" id="cd16922">
    <property type="entry name" value="HATPase_EvgS-ArcB-TorS-like"/>
    <property type="match status" value="1"/>
</dbReference>